<organism evidence="2 3">
    <name type="scientific">Acidaminococcus fermentans</name>
    <dbReference type="NCBI Taxonomy" id="905"/>
    <lineage>
        <taxon>Bacteria</taxon>
        <taxon>Bacillati</taxon>
        <taxon>Bacillota</taxon>
        <taxon>Negativicutes</taxon>
        <taxon>Acidaminococcales</taxon>
        <taxon>Acidaminococcaceae</taxon>
        <taxon>Acidaminococcus</taxon>
    </lineage>
</organism>
<dbReference type="Proteomes" id="UP000441455">
    <property type="component" value="Unassembled WGS sequence"/>
</dbReference>
<dbReference type="Pfam" id="PF04480">
    <property type="entry name" value="DUF559"/>
    <property type="match status" value="1"/>
</dbReference>
<dbReference type="CDD" id="cd01038">
    <property type="entry name" value="Endonuclease_DUF559"/>
    <property type="match status" value="1"/>
</dbReference>
<proteinExistence type="predicted"/>
<dbReference type="OrthoDB" id="9798754at2"/>
<dbReference type="InterPro" id="IPR007569">
    <property type="entry name" value="DUF559"/>
</dbReference>
<dbReference type="PANTHER" id="PTHR38590:SF1">
    <property type="entry name" value="BLL0828 PROTEIN"/>
    <property type="match status" value="1"/>
</dbReference>
<evidence type="ECO:0000313" key="2">
    <source>
        <dbReference type="EMBL" id="MSS82929.1"/>
    </source>
</evidence>
<sequence length="109" mass="13251">MRKNMTKEERHLWFDFFRKYPVRVKRQVIIGKYIVDFCCERAQVIIELDGGQHYETENKKADAERTRHLERLGFLVLRYSNRDVMRNFSGVTENIDRIIRERMKKLGTI</sequence>
<dbReference type="Gene3D" id="3.40.960.10">
    <property type="entry name" value="VSR Endonuclease"/>
    <property type="match status" value="1"/>
</dbReference>
<evidence type="ECO:0000313" key="3">
    <source>
        <dbReference type="Proteomes" id="UP000441455"/>
    </source>
</evidence>
<gene>
    <name evidence="2" type="ORF">FX155_10025</name>
</gene>
<dbReference type="EMBL" id="VULN01000016">
    <property type="protein sequence ID" value="MSS82929.1"/>
    <property type="molecule type" value="Genomic_DNA"/>
</dbReference>
<accession>A0A6N7VMK7</accession>
<dbReference type="PANTHER" id="PTHR38590">
    <property type="entry name" value="BLL0828 PROTEIN"/>
    <property type="match status" value="1"/>
</dbReference>
<protein>
    <submittedName>
        <fullName evidence="2">Endonuclease domain-containing protein</fullName>
    </submittedName>
</protein>
<keyword evidence="2" id="KW-0255">Endonuclease</keyword>
<feature type="domain" description="DUF559" evidence="1">
    <location>
        <begin position="1"/>
        <end position="99"/>
    </location>
</feature>
<dbReference type="AlphaFoldDB" id="A0A6N7VMK7"/>
<dbReference type="InterPro" id="IPR011335">
    <property type="entry name" value="Restrct_endonuc-II-like"/>
</dbReference>
<dbReference type="SUPFAM" id="SSF52980">
    <property type="entry name" value="Restriction endonuclease-like"/>
    <property type="match status" value="1"/>
</dbReference>
<evidence type="ECO:0000259" key="1">
    <source>
        <dbReference type="Pfam" id="PF04480"/>
    </source>
</evidence>
<dbReference type="InterPro" id="IPR047216">
    <property type="entry name" value="Endonuclease_DUF559_bact"/>
</dbReference>
<name>A0A6N7VMK7_ACIFE</name>
<keyword evidence="2" id="KW-0378">Hydrolase</keyword>
<keyword evidence="2" id="KW-0540">Nuclease</keyword>
<reference evidence="2 3" key="1">
    <citation type="submission" date="2019-08" db="EMBL/GenBank/DDBJ databases">
        <title>In-depth cultivation of the pig gut microbiome towards novel bacterial diversity and tailored functional studies.</title>
        <authorList>
            <person name="Wylensek D."/>
            <person name="Hitch T.C.A."/>
            <person name="Clavel T."/>
        </authorList>
    </citation>
    <scope>NUCLEOTIDE SEQUENCE [LARGE SCALE GENOMIC DNA]</scope>
    <source>
        <strain evidence="2 3">WCA-389-WT-5B</strain>
    </source>
</reference>
<dbReference type="GO" id="GO:0004519">
    <property type="term" value="F:endonuclease activity"/>
    <property type="evidence" value="ECO:0007669"/>
    <property type="project" value="UniProtKB-KW"/>
</dbReference>
<comment type="caution">
    <text evidence="2">The sequence shown here is derived from an EMBL/GenBank/DDBJ whole genome shotgun (WGS) entry which is preliminary data.</text>
</comment>